<dbReference type="AlphaFoldDB" id="X1S1P0"/>
<dbReference type="EMBL" id="BARW01006167">
    <property type="protein sequence ID" value="GAI86798.1"/>
    <property type="molecule type" value="Genomic_DNA"/>
</dbReference>
<keyword evidence="1" id="KW-0472">Membrane</keyword>
<reference evidence="2" key="1">
    <citation type="journal article" date="2014" name="Front. Microbiol.">
        <title>High frequency of phylogenetically diverse reductive dehalogenase-homologous genes in deep subseafloor sedimentary metagenomes.</title>
        <authorList>
            <person name="Kawai M."/>
            <person name="Futagami T."/>
            <person name="Toyoda A."/>
            <person name="Takaki Y."/>
            <person name="Nishi S."/>
            <person name="Hori S."/>
            <person name="Arai W."/>
            <person name="Tsubouchi T."/>
            <person name="Morono Y."/>
            <person name="Uchiyama I."/>
            <person name="Ito T."/>
            <person name="Fujiyama A."/>
            <person name="Inagaki F."/>
            <person name="Takami H."/>
        </authorList>
    </citation>
    <scope>NUCLEOTIDE SEQUENCE</scope>
    <source>
        <strain evidence="2">Expedition CK06-06</strain>
    </source>
</reference>
<sequence length="148" mass="17046">MMKEILTKISSYDLFNNLLPGVIFSVIIDKITIFNLLDHGVMIVLFISYFIGLIISRIGSLVIEPLLSKMKFIKYAPYAEYLKAEQKDPKIKILLEKNNMYRTMISLLVSILLVKLYEYGTINIEIINKLEVIIIISAIFNTIKVKNI</sequence>
<evidence type="ECO:0000256" key="1">
    <source>
        <dbReference type="SAM" id="Phobius"/>
    </source>
</evidence>
<accession>X1S1P0</accession>
<evidence type="ECO:0000313" key="2">
    <source>
        <dbReference type="EMBL" id="GAI86798.1"/>
    </source>
</evidence>
<keyword evidence="1" id="KW-1133">Transmembrane helix</keyword>
<feature type="transmembrane region" description="Helical" evidence="1">
    <location>
        <begin position="40"/>
        <end position="63"/>
    </location>
</feature>
<feature type="transmembrane region" description="Helical" evidence="1">
    <location>
        <begin position="12"/>
        <end position="34"/>
    </location>
</feature>
<name>X1S1P0_9ZZZZ</name>
<comment type="caution">
    <text evidence="2">The sequence shown here is derived from an EMBL/GenBank/DDBJ whole genome shotgun (WGS) entry which is preliminary data.</text>
</comment>
<gene>
    <name evidence="2" type="ORF">S12H4_12927</name>
</gene>
<keyword evidence="1" id="KW-0812">Transmembrane</keyword>
<protein>
    <submittedName>
        <fullName evidence="2">Uncharacterized protein</fullName>
    </submittedName>
</protein>
<proteinExistence type="predicted"/>
<organism evidence="2">
    <name type="scientific">marine sediment metagenome</name>
    <dbReference type="NCBI Taxonomy" id="412755"/>
    <lineage>
        <taxon>unclassified sequences</taxon>
        <taxon>metagenomes</taxon>
        <taxon>ecological metagenomes</taxon>
    </lineage>
</organism>